<proteinExistence type="predicted"/>
<evidence type="ECO:0000256" key="3">
    <source>
        <dbReference type="ARBA" id="ARBA00022840"/>
    </source>
</evidence>
<dbReference type="InterPro" id="IPR003439">
    <property type="entry name" value="ABC_transporter-like_ATP-bd"/>
</dbReference>
<feature type="domain" description="ABC transporter" evidence="4">
    <location>
        <begin position="7"/>
        <end position="239"/>
    </location>
</feature>
<dbReference type="GO" id="GO:0005524">
    <property type="term" value="F:ATP binding"/>
    <property type="evidence" value="ECO:0007669"/>
    <property type="project" value="UniProtKB-KW"/>
</dbReference>
<dbReference type="CDD" id="cd03293">
    <property type="entry name" value="ABC_NrtD_SsuB_transporters"/>
    <property type="match status" value="1"/>
</dbReference>
<dbReference type="AlphaFoldDB" id="A0A2H0BY60"/>
<comment type="caution">
    <text evidence="5">The sequence shown here is derived from an EMBL/GenBank/DDBJ whole genome shotgun (WGS) entry which is preliminary data.</text>
</comment>
<dbReference type="SUPFAM" id="SSF52540">
    <property type="entry name" value="P-loop containing nucleoside triphosphate hydrolases"/>
    <property type="match status" value="1"/>
</dbReference>
<dbReference type="PROSITE" id="PS00211">
    <property type="entry name" value="ABC_TRANSPORTER_1"/>
    <property type="match status" value="1"/>
</dbReference>
<name>A0A2H0BY60_9BACT</name>
<dbReference type="SMART" id="SM00382">
    <property type="entry name" value="AAA"/>
    <property type="match status" value="1"/>
</dbReference>
<dbReference type="InterPro" id="IPR027417">
    <property type="entry name" value="P-loop_NTPase"/>
</dbReference>
<evidence type="ECO:0000259" key="4">
    <source>
        <dbReference type="PROSITE" id="PS50893"/>
    </source>
</evidence>
<dbReference type="PANTHER" id="PTHR42788">
    <property type="entry name" value="TAURINE IMPORT ATP-BINDING PROTEIN-RELATED"/>
    <property type="match status" value="1"/>
</dbReference>
<organism evidence="5 6">
    <name type="scientific">Candidatus Roizmanbacteria bacterium CG22_combo_CG10-13_8_21_14_all_35_9</name>
    <dbReference type="NCBI Taxonomy" id="1974861"/>
    <lineage>
        <taxon>Bacteria</taxon>
        <taxon>Candidatus Roizmaniibacteriota</taxon>
    </lineage>
</organism>
<dbReference type="EMBL" id="PCTB01000056">
    <property type="protein sequence ID" value="PIP62626.1"/>
    <property type="molecule type" value="Genomic_DNA"/>
</dbReference>
<evidence type="ECO:0000256" key="1">
    <source>
        <dbReference type="ARBA" id="ARBA00022448"/>
    </source>
</evidence>
<keyword evidence="2" id="KW-0547">Nucleotide-binding</keyword>
<protein>
    <submittedName>
        <fullName evidence="5">Nitrate ABC transporter ATP-binding protein</fullName>
    </submittedName>
</protein>
<dbReference type="InterPro" id="IPR017871">
    <property type="entry name" value="ABC_transporter-like_CS"/>
</dbReference>
<gene>
    <name evidence="5" type="ORF">COW98_02830</name>
</gene>
<dbReference type="InterPro" id="IPR050166">
    <property type="entry name" value="ABC_transporter_ATP-bind"/>
</dbReference>
<dbReference type="Proteomes" id="UP000231021">
    <property type="component" value="Unassembled WGS sequence"/>
</dbReference>
<accession>A0A2H0BY60</accession>
<reference evidence="5 6" key="1">
    <citation type="submission" date="2017-09" db="EMBL/GenBank/DDBJ databases">
        <title>Depth-based differentiation of microbial function through sediment-hosted aquifers and enrichment of novel symbionts in the deep terrestrial subsurface.</title>
        <authorList>
            <person name="Probst A.J."/>
            <person name="Ladd B."/>
            <person name="Jarett J.K."/>
            <person name="Geller-Mcgrath D.E."/>
            <person name="Sieber C.M."/>
            <person name="Emerson J.B."/>
            <person name="Anantharaman K."/>
            <person name="Thomas B.C."/>
            <person name="Malmstrom R."/>
            <person name="Stieglmeier M."/>
            <person name="Klingl A."/>
            <person name="Woyke T."/>
            <person name="Ryan C.M."/>
            <person name="Banfield J.F."/>
        </authorList>
    </citation>
    <scope>NUCLEOTIDE SEQUENCE [LARGE SCALE GENOMIC DNA]</scope>
    <source>
        <strain evidence="5">CG22_combo_CG10-13_8_21_14_all_35_9</strain>
    </source>
</reference>
<dbReference type="Gene3D" id="3.40.50.300">
    <property type="entry name" value="P-loop containing nucleotide triphosphate hydrolases"/>
    <property type="match status" value="1"/>
</dbReference>
<dbReference type="GO" id="GO:0016887">
    <property type="term" value="F:ATP hydrolysis activity"/>
    <property type="evidence" value="ECO:0007669"/>
    <property type="project" value="InterPro"/>
</dbReference>
<keyword evidence="1" id="KW-0813">Transport</keyword>
<evidence type="ECO:0000313" key="5">
    <source>
        <dbReference type="EMBL" id="PIP62626.1"/>
    </source>
</evidence>
<dbReference type="Pfam" id="PF00005">
    <property type="entry name" value="ABC_tran"/>
    <property type="match status" value="1"/>
</dbReference>
<dbReference type="PROSITE" id="PS50893">
    <property type="entry name" value="ABC_TRANSPORTER_2"/>
    <property type="match status" value="1"/>
</dbReference>
<dbReference type="InterPro" id="IPR003593">
    <property type="entry name" value="AAA+_ATPase"/>
</dbReference>
<evidence type="ECO:0000313" key="6">
    <source>
        <dbReference type="Proteomes" id="UP000231021"/>
    </source>
</evidence>
<dbReference type="PANTHER" id="PTHR42788:SF2">
    <property type="entry name" value="ABC TRANSPORTER ATP-BINDING PROTEIN"/>
    <property type="match status" value="1"/>
</dbReference>
<sequence>MRKKPKLVVNHLSYCYKRANKQPLQVIDNISLKIFNNEVVSLIGPSGCGKSTIFNIVSGILNEDKGKIEINGLKEKSRRGKCGYMFQEPLLFRWRSVLENVMLGYEIKEMLKQQAKNKALNLLKEFGLFEYANLYSNTLSGGMKQKVALLRTIAFNSSLLLLDEPFGPLDAITRSELHLYLLAIWKKLKLTIILTTHDIREAIFLSDRVYVLSKKPARIIDCLKITLPRPRKLEDLTSEKFVSLEKRLMSLLKQSHNKKDISH</sequence>
<keyword evidence="3 5" id="KW-0067">ATP-binding</keyword>
<evidence type="ECO:0000256" key="2">
    <source>
        <dbReference type="ARBA" id="ARBA00022741"/>
    </source>
</evidence>